<organism evidence="10 11">
    <name type="scientific">Massilia eurypsychrophila</name>
    <dbReference type="NCBI Taxonomy" id="1485217"/>
    <lineage>
        <taxon>Bacteria</taxon>
        <taxon>Pseudomonadati</taxon>
        <taxon>Pseudomonadota</taxon>
        <taxon>Betaproteobacteria</taxon>
        <taxon>Burkholderiales</taxon>
        <taxon>Oxalobacteraceae</taxon>
        <taxon>Telluria group</taxon>
        <taxon>Massilia</taxon>
    </lineage>
</organism>
<dbReference type="InterPro" id="IPR001958">
    <property type="entry name" value="Tet-R_TetA/multi-R_MdtG-like"/>
</dbReference>
<evidence type="ECO:0000256" key="6">
    <source>
        <dbReference type="ARBA" id="ARBA00022989"/>
    </source>
</evidence>
<dbReference type="AlphaFoldDB" id="A0A2G8TGU2"/>
<sequence length="404" mass="42429">MTSVLLIAAACLLALFSTIGASLPYPILAPLFAAGTATDLNNFLALPPKLLLGIALAINPLGMMLGSALLGPLSDRYGRRPVLLITALGGAAGHALAALALLAESYPLFLVARFGTGLFQGNGSVARALLADKLEGDLRIRAFSWLNGAFYMGWLAGPLMAGVTVGWGITVPFWVAVGMLSLMALLVAAVLPREAPSTATTSWWHVARNQHSFDLLRYPEMRVLFIVQLAYTCGVTAFYEFYPLWLVEVAGYDARGIAWTTAGLCALMTVTSLVFAGGPASVAPLRRAAWYAFGVAGAVALVAAGNFWIGMGAIILFGIPNAFYNAIMPGWCAERFGSYGQGAVMGLLSTIFCLANILMALAGAVLTLVDTRLVLLLGALLSAWAGWRLRGWSVRLAAPAAASG</sequence>
<feature type="transmembrane region" description="Helical" evidence="8">
    <location>
        <begin position="372"/>
        <end position="389"/>
    </location>
</feature>
<dbReference type="InterPro" id="IPR011701">
    <property type="entry name" value="MFS"/>
</dbReference>
<feature type="transmembrane region" description="Helical" evidence="8">
    <location>
        <begin position="223"/>
        <end position="245"/>
    </location>
</feature>
<gene>
    <name evidence="10" type="ORF">CR105_08180</name>
</gene>
<evidence type="ECO:0000256" key="1">
    <source>
        <dbReference type="ARBA" id="ARBA00003279"/>
    </source>
</evidence>
<feature type="transmembrane region" description="Helical" evidence="8">
    <location>
        <begin position="142"/>
        <end position="167"/>
    </location>
</feature>
<dbReference type="Pfam" id="PF07690">
    <property type="entry name" value="MFS_1"/>
    <property type="match status" value="1"/>
</dbReference>
<keyword evidence="4" id="KW-0813">Transport</keyword>
<feature type="transmembrane region" description="Helical" evidence="8">
    <location>
        <begin position="49"/>
        <end position="70"/>
    </location>
</feature>
<evidence type="ECO:0000256" key="2">
    <source>
        <dbReference type="ARBA" id="ARBA00004141"/>
    </source>
</evidence>
<evidence type="ECO:0000313" key="11">
    <source>
        <dbReference type="Proteomes" id="UP000230390"/>
    </source>
</evidence>
<dbReference type="SUPFAM" id="SSF103473">
    <property type="entry name" value="MFS general substrate transporter"/>
    <property type="match status" value="1"/>
</dbReference>
<keyword evidence="7 8" id="KW-0472">Membrane</keyword>
<dbReference type="RefSeq" id="WP_099787964.1">
    <property type="nucleotide sequence ID" value="NZ_JBHLYV010000003.1"/>
</dbReference>
<keyword evidence="5 8" id="KW-0812">Transmembrane</keyword>
<dbReference type="InterPro" id="IPR020846">
    <property type="entry name" value="MFS_dom"/>
</dbReference>
<accession>A0A2G8TGU2</accession>
<dbReference type="PANTHER" id="PTHR23504">
    <property type="entry name" value="MAJOR FACILITATOR SUPERFAMILY DOMAIN-CONTAINING PROTEIN 10"/>
    <property type="match status" value="1"/>
</dbReference>
<feature type="transmembrane region" description="Helical" evidence="8">
    <location>
        <begin position="82"/>
        <end position="102"/>
    </location>
</feature>
<dbReference type="InterPro" id="IPR005829">
    <property type="entry name" value="Sugar_transporter_CS"/>
</dbReference>
<keyword evidence="6 8" id="KW-1133">Transmembrane helix</keyword>
<dbReference type="Gene3D" id="1.20.1250.20">
    <property type="entry name" value="MFS general substrate transporter like domains"/>
    <property type="match status" value="1"/>
</dbReference>
<feature type="transmembrane region" description="Helical" evidence="8">
    <location>
        <begin position="288"/>
        <end position="308"/>
    </location>
</feature>
<comment type="function">
    <text evidence="1">Resistance to tetracycline by an active tetracycline efflux. This is an energy-dependent process that decreases the accumulation of the antibiotic in whole cells. This protein functions as a metal-tetracycline/H(+) antiporter.</text>
</comment>
<dbReference type="PRINTS" id="PR01035">
    <property type="entry name" value="TCRTETA"/>
</dbReference>
<feature type="transmembrane region" description="Helical" evidence="8">
    <location>
        <begin position="108"/>
        <end position="130"/>
    </location>
</feature>
<evidence type="ECO:0000256" key="8">
    <source>
        <dbReference type="SAM" id="Phobius"/>
    </source>
</evidence>
<dbReference type="InterPro" id="IPR036259">
    <property type="entry name" value="MFS_trans_sf"/>
</dbReference>
<comment type="similarity">
    <text evidence="3">Belongs to the major facilitator superfamily. TCR/Tet family.</text>
</comment>
<dbReference type="GO" id="GO:0016020">
    <property type="term" value="C:membrane"/>
    <property type="evidence" value="ECO:0007669"/>
    <property type="project" value="UniProtKB-SubCell"/>
</dbReference>
<comment type="caution">
    <text evidence="10">The sequence shown here is derived from an EMBL/GenBank/DDBJ whole genome shotgun (WGS) entry which is preliminary data.</text>
</comment>
<comment type="subcellular location">
    <subcellularLocation>
        <location evidence="2">Membrane</location>
        <topology evidence="2">Multi-pass membrane protein</topology>
    </subcellularLocation>
</comment>
<evidence type="ECO:0000259" key="9">
    <source>
        <dbReference type="PROSITE" id="PS50850"/>
    </source>
</evidence>
<name>A0A2G8TGU2_9BURK</name>
<evidence type="ECO:0000256" key="5">
    <source>
        <dbReference type="ARBA" id="ARBA00022692"/>
    </source>
</evidence>
<proteinExistence type="inferred from homology"/>
<keyword evidence="11" id="KW-1185">Reference proteome</keyword>
<evidence type="ECO:0000256" key="7">
    <source>
        <dbReference type="ARBA" id="ARBA00023136"/>
    </source>
</evidence>
<dbReference type="OrthoDB" id="9764259at2"/>
<evidence type="ECO:0000313" key="10">
    <source>
        <dbReference type="EMBL" id="PIL45169.1"/>
    </source>
</evidence>
<dbReference type="GO" id="GO:0022857">
    <property type="term" value="F:transmembrane transporter activity"/>
    <property type="evidence" value="ECO:0007669"/>
    <property type="project" value="InterPro"/>
</dbReference>
<feature type="transmembrane region" description="Helical" evidence="8">
    <location>
        <begin position="344"/>
        <end position="366"/>
    </location>
</feature>
<feature type="domain" description="Major facilitator superfamily (MFS) profile" evidence="9">
    <location>
        <begin position="3"/>
        <end position="404"/>
    </location>
</feature>
<evidence type="ECO:0000256" key="4">
    <source>
        <dbReference type="ARBA" id="ARBA00022448"/>
    </source>
</evidence>
<dbReference type="PANTHER" id="PTHR23504:SF15">
    <property type="entry name" value="MAJOR FACILITATOR SUPERFAMILY (MFS) PROFILE DOMAIN-CONTAINING PROTEIN"/>
    <property type="match status" value="1"/>
</dbReference>
<feature type="transmembrane region" description="Helical" evidence="8">
    <location>
        <begin position="257"/>
        <end position="276"/>
    </location>
</feature>
<dbReference type="EMBL" id="PDOC01000004">
    <property type="protein sequence ID" value="PIL45169.1"/>
    <property type="molecule type" value="Genomic_DNA"/>
</dbReference>
<protein>
    <submittedName>
        <fullName evidence="10">MFS transporter</fullName>
    </submittedName>
</protein>
<dbReference type="Proteomes" id="UP000230390">
    <property type="component" value="Unassembled WGS sequence"/>
</dbReference>
<dbReference type="PROSITE" id="PS50850">
    <property type="entry name" value="MFS"/>
    <property type="match status" value="1"/>
</dbReference>
<feature type="transmembrane region" description="Helical" evidence="8">
    <location>
        <begin position="173"/>
        <end position="191"/>
    </location>
</feature>
<dbReference type="PROSITE" id="PS00216">
    <property type="entry name" value="SUGAR_TRANSPORT_1"/>
    <property type="match status" value="1"/>
</dbReference>
<reference evidence="10 11" key="1">
    <citation type="submission" date="2017-10" db="EMBL/GenBank/DDBJ databases">
        <title>Massilia psychrophilum sp. nov., a novel purple-pigmented bacterium isolated from Tianshan glacier, Xinjiang Municipality, China.</title>
        <authorList>
            <person name="Wang H."/>
        </authorList>
    </citation>
    <scope>NUCLEOTIDE SEQUENCE [LARGE SCALE GENOMIC DNA]</scope>
    <source>
        <strain evidence="10 11">JCM 30074</strain>
    </source>
</reference>
<evidence type="ECO:0000256" key="3">
    <source>
        <dbReference type="ARBA" id="ARBA00007520"/>
    </source>
</evidence>